<dbReference type="RefSeq" id="WP_144853674.1">
    <property type="nucleotide sequence ID" value="NZ_VNJI01000052.1"/>
</dbReference>
<dbReference type="Pfam" id="PF13391">
    <property type="entry name" value="HNH_2"/>
    <property type="match status" value="1"/>
</dbReference>
<dbReference type="AlphaFoldDB" id="A0A559K363"/>
<organism evidence="2 3">
    <name type="scientific">Paenibacillus cremeus</name>
    <dbReference type="NCBI Taxonomy" id="2163881"/>
    <lineage>
        <taxon>Bacteria</taxon>
        <taxon>Bacillati</taxon>
        <taxon>Bacillota</taxon>
        <taxon>Bacilli</taxon>
        <taxon>Bacillales</taxon>
        <taxon>Paenibacillaceae</taxon>
        <taxon>Paenibacillus</taxon>
    </lineage>
</organism>
<reference evidence="2 3" key="1">
    <citation type="submission" date="2019-07" db="EMBL/GenBank/DDBJ databases">
        <authorList>
            <person name="Kim J."/>
        </authorList>
    </citation>
    <scope>NUCLEOTIDE SEQUENCE [LARGE SCALE GENOMIC DNA]</scope>
    <source>
        <strain evidence="2 3">JC52</strain>
    </source>
</reference>
<dbReference type="InterPro" id="IPR003615">
    <property type="entry name" value="HNH_nuc"/>
</dbReference>
<dbReference type="EMBL" id="VNJI01000052">
    <property type="protein sequence ID" value="TVY06574.1"/>
    <property type="molecule type" value="Genomic_DNA"/>
</dbReference>
<accession>A0A559K363</accession>
<sequence>MSLEYDVARACIQKWFAERNKPIVEEGNRYFLGKDYAVLYSIREHNSVKHKVGTSANYKPSEFQNFEDKVLNPRGIRHYHMLIIRTFLNEGRYDPEYCYFVEVPQTLLTDRAHRARLGINQSQDNLYFYFDDKGGRNNQYSIPYWLSSTYKVRYQLFHPERRSTWSFDDSPKDSINASAQKLGQVSKSEPLKTGSDNAAQKQFQEELSRLERDLLTIEQSDLGETEKEAIYRYRVGHSALKDRALKTYRKCRFCDISFEPMLIASHIKPWSKCTSSAERLDLENVLLLCANHDALFDKLLITFQPDGRLVPAPVIGPRTVTLTGIEKIKVQFTPKEKQYLKWHYRSFMSKWGSQGRINPK</sequence>
<comment type="caution">
    <text evidence="2">The sequence shown here is derived from an EMBL/GenBank/DDBJ whole genome shotgun (WGS) entry which is preliminary data.</text>
</comment>
<dbReference type="OrthoDB" id="5678128at2"/>
<evidence type="ECO:0000259" key="1">
    <source>
        <dbReference type="Pfam" id="PF13391"/>
    </source>
</evidence>
<evidence type="ECO:0000313" key="3">
    <source>
        <dbReference type="Proteomes" id="UP000317036"/>
    </source>
</evidence>
<gene>
    <name evidence="2" type="ORF">FPZ49_28675</name>
</gene>
<evidence type="ECO:0000313" key="2">
    <source>
        <dbReference type="EMBL" id="TVY06574.1"/>
    </source>
</evidence>
<protein>
    <recommendedName>
        <fullName evidence="1">HNH nuclease domain-containing protein</fullName>
    </recommendedName>
</protein>
<name>A0A559K363_9BACL</name>
<dbReference type="Proteomes" id="UP000317036">
    <property type="component" value="Unassembled WGS sequence"/>
</dbReference>
<proteinExistence type="predicted"/>
<feature type="domain" description="HNH nuclease" evidence="1">
    <location>
        <begin position="251"/>
        <end position="304"/>
    </location>
</feature>
<keyword evidence="3" id="KW-1185">Reference proteome</keyword>